<accession>A0ABQ4PYH3</accession>
<sequence length="308" mass="32366">MKWLYLTISLLALAACSQQSDEQAAKDASTQALQVILIPADGGTEDGTKADFKPVFDALSQTSKLKFELRVGQSYNAVVEALCSGSADIAFVGPAAYIQAHQRGCADLLAVGVENGKSEYYAGLFGRSSISLRSLADVKGKNVAFGDINSASSFIIPVAMLIQAKIDPVQDLAGIKLVGSHANAIAALNQGQVDVAALSLVSFDKAVNQGAVDPTKVHLIARSMALPNPPIVMRSSLAPALKAKLKAAFDGLATAPGVTPDMLVGYGGKRVDRYDTAFSADHFKPMSDMMEQVTPELKTAVMHKASKP</sequence>
<dbReference type="SUPFAM" id="SSF53850">
    <property type="entry name" value="Periplasmic binding protein-like II"/>
    <property type="match status" value="1"/>
</dbReference>
<dbReference type="Pfam" id="PF12974">
    <property type="entry name" value="Phosphonate-bd"/>
    <property type="match status" value="1"/>
</dbReference>
<dbReference type="PROSITE" id="PS51257">
    <property type="entry name" value="PROKAR_LIPOPROTEIN"/>
    <property type="match status" value="1"/>
</dbReference>
<organism evidence="3 4">
    <name type="scientific">Candidatus Phycosocius spiralis</name>
    <dbReference type="NCBI Taxonomy" id="2815099"/>
    <lineage>
        <taxon>Bacteria</taxon>
        <taxon>Pseudomonadati</taxon>
        <taxon>Pseudomonadota</taxon>
        <taxon>Alphaproteobacteria</taxon>
        <taxon>Caulobacterales</taxon>
        <taxon>Caulobacterales incertae sedis</taxon>
        <taxon>Candidatus Phycosocius</taxon>
    </lineage>
</organism>
<dbReference type="Proteomes" id="UP001161064">
    <property type="component" value="Unassembled WGS sequence"/>
</dbReference>
<comment type="similarity">
    <text evidence="1">Belongs to the phosphate/phosphite/phosphonate binding protein family.</text>
</comment>
<proteinExistence type="inferred from homology"/>
<protein>
    <submittedName>
        <fullName evidence="3">Selenate ABC transporter substrate-binding protein</fullName>
    </submittedName>
</protein>
<dbReference type="PANTHER" id="PTHR35841:SF1">
    <property type="entry name" value="PHOSPHONATES-BINDING PERIPLASMIC PROTEIN"/>
    <property type="match status" value="1"/>
</dbReference>
<evidence type="ECO:0000256" key="1">
    <source>
        <dbReference type="ARBA" id="ARBA00007162"/>
    </source>
</evidence>
<dbReference type="PANTHER" id="PTHR35841">
    <property type="entry name" value="PHOSPHONATES-BINDING PERIPLASMIC PROTEIN"/>
    <property type="match status" value="1"/>
</dbReference>
<reference evidence="3" key="2">
    <citation type="journal article" date="2023" name="ISME Commun">
        <title>Characterization of a bloom-associated alphaproteobacterial lineage, 'Candidatus Phycosocius': insights into freshwater algal-bacterial interactions.</title>
        <authorList>
            <person name="Tanabe Y."/>
            <person name="Yamaguchi H."/>
            <person name="Yoshida M."/>
            <person name="Kai A."/>
            <person name="Okazaki Y."/>
        </authorList>
    </citation>
    <scope>NUCLEOTIDE SEQUENCE</scope>
    <source>
        <strain evidence="3">BOTRYCO-1</strain>
    </source>
</reference>
<dbReference type="CDD" id="cd01071">
    <property type="entry name" value="PBP2_PhnD_like"/>
    <property type="match status" value="1"/>
</dbReference>
<gene>
    <name evidence="3" type="ORF">PsB1_2165</name>
</gene>
<dbReference type="NCBIfam" id="TIGR01098">
    <property type="entry name" value="3A0109s03R"/>
    <property type="match status" value="1"/>
</dbReference>
<keyword evidence="4" id="KW-1185">Reference proteome</keyword>
<keyword evidence="2" id="KW-0732">Signal</keyword>
<reference evidence="3" key="1">
    <citation type="submission" date="2021-05" db="EMBL/GenBank/DDBJ databases">
        <authorList>
            <person name="Tanabe Y."/>
        </authorList>
    </citation>
    <scope>NUCLEOTIDE SEQUENCE</scope>
    <source>
        <strain evidence="3">BOTRYCO-1</strain>
    </source>
</reference>
<evidence type="ECO:0000313" key="4">
    <source>
        <dbReference type="Proteomes" id="UP001161064"/>
    </source>
</evidence>
<evidence type="ECO:0000313" key="3">
    <source>
        <dbReference type="EMBL" id="GIU68011.1"/>
    </source>
</evidence>
<evidence type="ECO:0000256" key="2">
    <source>
        <dbReference type="ARBA" id="ARBA00022729"/>
    </source>
</evidence>
<name>A0ABQ4PYH3_9PROT</name>
<dbReference type="EMBL" id="BPFZ01000017">
    <property type="protein sequence ID" value="GIU68011.1"/>
    <property type="molecule type" value="Genomic_DNA"/>
</dbReference>
<dbReference type="RefSeq" id="WP_284361480.1">
    <property type="nucleotide sequence ID" value="NZ_BPFZ01000017.1"/>
</dbReference>
<comment type="caution">
    <text evidence="3">The sequence shown here is derived from an EMBL/GenBank/DDBJ whole genome shotgun (WGS) entry which is preliminary data.</text>
</comment>
<dbReference type="Gene3D" id="3.40.190.10">
    <property type="entry name" value="Periplasmic binding protein-like II"/>
    <property type="match status" value="2"/>
</dbReference>
<dbReference type="InterPro" id="IPR005770">
    <property type="entry name" value="PhnD"/>
</dbReference>